<sequence length="131" mass="14383">MYARSTVDAHVHVDSGNVRAGKNLDVMRGMNSACMHLIVLDPSFNSNRHYEAPIGSTSAAAAFKDAWTLDDVDVCEHGEPAELNRIVRAGSNRGTRRRIPSVVVRPPWWRQTDSSDKQALISFAVGHQAGE</sequence>
<reference evidence="1 2" key="2">
    <citation type="submission" date="2015-05" db="EMBL/GenBank/DDBJ databases">
        <title>Lifestyle Evolution in Cyanobacterial Symbionts of Sponges.</title>
        <authorList>
            <person name="Burgsdorf I."/>
            <person name="Slaby B.M."/>
            <person name="Handley K.M."/>
            <person name="Haber M."/>
            <person name="Blom J."/>
            <person name="Marshall C.W."/>
            <person name="Gilbert J.A."/>
            <person name="Hentschel U."/>
            <person name="Steindler L."/>
        </authorList>
    </citation>
    <scope>NUCLEOTIDE SEQUENCE [LARGE SCALE GENOMIC DNA]</scope>
    <source>
        <strain evidence="1">15L</strain>
    </source>
</reference>
<name>A0A0G8AUR7_9SYNE</name>
<proteinExistence type="predicted"/>
<evidence type="ECO:0000313" key="1">
    <source>
        <dbReference type="EMBL" id="KKZ12306.1"/>
    </source>
</evidence>
<reference evidence="1 2" key="1">
    <citation type="submission" date="2015-02" db="EMBL/GenBank/DDBJ databases">
        <authorList>
            <person name="Slaby B."/>
            <person name="Hentschel U."/>
        </authorList>
    </citation>
    <scope>NUCLEOTIDE SEQUENCE [LARGE SCALE GENOMIC DNA]</scope>
    <source>
        <strain evidence="1">15L</strain>
    </source>
</reference>
<dbReference type="EMBL" id="JYFQ01000113">
    <property type="protein sequence ID" value="KKZ12306.1"/>
    <property type="molecule type" value="Genomic_DNA"/>
</dbReference>
<accession>A0A0G8AUR7</accession>
<comment type="caution">
    <text evidence="1">The sequence shown here is derived from an EMBL/GenBank/DDBJ whole genome shotgun (WGS) entry which is preliminary data.</text>
</comment>
<organism evidence="1 2">
    <name type="scientific">Candidatus Synechococcus spongiarum 15L</name>
    <dbReference type="NCBI Taxonomy" id="1608419"/>
    <lineage>
        <taxon>Bacteria</taxon>
        <taxon>Bacillati</taxon>
        <taxon>Cyanobacteriota</taxon>
        <taxon>Cyanophyceae</taxon>
        <taxon>Synechococcales</taxon>
        <taxon>Synechococcaceae</taxon>
        <taxon>Synechococcus</taxon>
    </lineage>
</organism>
<evidence type="ECO:0000313" key="2">
    <source>
        <dbReference type="Proteomes" id="UP000035037"/>
    </source>
</evidence>
<dbReference type="Proteomes" id="UP000035037">
    <property type="component" value="Unassembled WGS sequence"/>
</dbReference>
<gene>
    <name evidence="1" type="ORF">TQ37_05740</name>
</gene>
<dbReference type="AlphaFoldDB" id="A0A0G8AUR7"/>
<dbReference type="PATRIC" id="fig|1608419.3.peg.182"/>
<protein>
    <submittedName>
        <fullName evidence="1">Uncharacterized protein</fullName>
    </submittedName>
</protein>